<dbReference type="PANTHER" id="PTHR34403:SF14">
    <property type="entry name" value="OS05G0225800 PROTEIN"/>
    <property type="match status" value="1"/>
</dbReference>
<accession>A0A4Q7MJY4</accession>
<feature type="region of interest" description="Disordered" evidence="1">
    <location>
        <begin position="371"/>
        <end position="516"/>
    </location>
</feature>
<feature type="domain" description="CHAT" evidence="3">
    <location>
        <begin position="102"/>
        <end position="340"/>
    </location>
</feature>
<dbReference type="Pfam" id="PF12770">
    <property type="entry name" value="CHAT"/>
    <property type="match status" value="1"/>
</dbReference>
<keyword evidence="2" id="KW-0472">Membrane</keyword>
<evidence type="ECO:0000313" key="5">
    <source>
        <dbReference type="Proteomes" id="UP000293289"/>
    </source>
</evidence>
<gene>
    <name evidence="4" type="ORF">EV187_1046</name>
</gene>
<keyword evidence="5" id="KW-1185">Reference proteome</keyword>
<evidence type="ECO:0000259" key="3">
    <source>
        <dbReference type="Pfam" id="PF12770"/>
    </source>
</evidence>
<comment type="caution">
    <text evidence="4">The sequence shown here is derived from an EMBL/GenBank/DDBJ whole genome shotgun (WGS) entry which is preliminary data.</text>
</comment>
<evidence type="ECO:0000256" key="2">
    <source>
        <dbReference type="SAM" id="Phobius"/>
    </source>
</evidence>
<proteinExistence type="predicted"/>
<feature type="transmembrane region" description="Helical" evidence="2">
    <location>
        <begin position="551"/>
        <end position="572"/>
    </location>
</feature>
<feature type="compositionally biased region" description="Basic and acidic residues" evidence="1">
    <location>
        <begin position="449"/>
        <end position="461"/>
    </location>
</feature>
<feature type="compositionally biased region" description="Basic and acidic residues" evidence="1">
    <location>
        <begin position="423"/>
        <end position="435"/>
    </location>
</feature>
<dbReference type="EMBL" id="SGWY01000001">
    <property type="protein sequence ID" value="RZS68615.1"/>
    <property type="molecule type" value="Genomic_DNA"/>
</dbReference>
<dbReference type="InterPro" id="IPR050972">
    <property type="entry name" value="SDr-like"/>
</dbReference>
<dbReference type="OrthoDB" id="8253226at2"/>
<organism evidence="4 5">
    <name type="scientific">Agromyces ramosus</name>
    <dbReference type="NCBI Taxonomy" id="33879"/>
    <lineage>
        <taxon>Bacteria</taxon>
        <taxon>Bacillati</taxon>
        <taxon>Actinomycetota</taxon>
        <taxon>Actinomycetes</taxon>
        <taxon>Micrococcales</taxon>
        <taxon>Microbacteriaceae</taxon>
        <taxon>Agromyces</taxon>
    </lineage>
</organism>
<dbReference type="RefSeq" id="WP_130351906.1">
    <property type="nucleotide sequence ID" value="NZ_SGWY01000001.1"/>
</dbReference>
<protein>
    <submittedName>
        <fullName evidence="4">CHAT domain-containing protein</fullName>
    </submittedName>
</protein>
<dbReference type="PANTHER" id="PTHR34403">
    <property type="entry name" value="TOL-PAL SYSTEM PROTEIN TOLA"/>
    <property type="match status" value="1"/>
</dbReference>
<feature type="compositionally biased region" description="Basic and acidic residues" evidence="1">
    <location>
        <begin position="471"/>
        <end position="485"/>
    </location>
</feature>
<keyword evidence="2" id="KW-0812">Transmembrane</keyword>
<dbReference type="Gene3D" id="2.60.120.430">
    <property type="entry name" value="Galactose-binding lectin"/>
    <property type="match status" value="1"/>
</dbReference>
<reference evidence="4 5" key="1">
    <citation type="submission" date="2019-02" db="EMBL/GenBank/DDBJ databases">
        <title>Genomic Encyclopedia of Type Strains, Phase IV (KMG-IV): sequencing the most valuable type-strain genomes for metagenomic binning, comparative biology and taxonomic classification.</title>
        <authorList>
            <person name="Goeker M."/>
        </authorList>
    </citation>
    <scope>NUCLEOTIDE SEQUENCE [LARGE SCALE GENOMIC DNA]</scope>
    <source>
        <strain evidence="4 5">DSM 43045</strain>
    </source>
</reference>
<evidence type="ECO:0000256" key="1">
    <source>
        <dbReference type="SAM" id="MobiDB-lite"/>
    </source>
</evidence>
<evidence type="ECO:0000313" key="4">
    <source>
        <dbReference type="EMBL" id="RZS68615.1"/>
    </source>
</evidence>
<keyword evidence="2" id="KW-1133">Transmembrane helix</keyword>
<feature type="compositionally biased region" description="Acidic residues" evidence="1">
    <location>
        <begin position="487"/>
        <end position="501"/>
    </location>
</feature>
<dbReference type="Proteomes" id="UP000293289">
    <property type="component" value="Unassembled WGS sequence"/>
</dbReference>
<dbReference type="InterPro" id="IPR024983">
    <property type="entry name" value="CHAT_dom"/>
</dbReference>
<dbReference type="AlphaFoldDB" id="A0A4Q7MJY4"/>
<name>A0A4Q7MJY4_9MICO</name>
<sequence length="708" mass="75119">MDTVMELEIGPSPEPGSFTVRVLRSASGDEPTGIITLDVDELLAHRPLLEATVLSSAVSARRILPATEVVLRAMGERLFVATFDGAVGAAYRTSRAIASERGTALQIALRLTAPELATLPWESLFDPQAGVYLCRKEPLVRHVPAPHASPALAISPPLRILAMVASPRGLPKLDVEAERERLEEALRPQLLDGLIHLEWLEEASWQGIHSRLLAKKWHVLHFIGHGTFDTESDEGMLAFVGPDGRADLVPANALADLLDEAEPTPRLVVLNSCQSGATGATDLFSGTAAALAHSGIRAVAAMQFSISDSAAIAFARAFYTALAYGRGVDEAVRSGRIGILGLGRGTLEWVTPMLYLRGDDAHLYSITQAPASTEVPTKPEPNPDPEKVVQPTSLPEAEPEPDPEPVVEPRSLPEAEPAPTPDPKPEPAREPKSPLDTEPEAAPIAELEPELKPVLEPKSLPEAEPEPEPTPDPKPEPAREPKAPLDSEPEAASMEEPESESEAGPLPRSEADPEASPNAVAIQALATEARAGALTESAEPESAPSGARRRWVLWIGLGGVLVVAVIAAISLLPRWYGGGNPSIGSLVGVTVPMNGITSSNLSCQAGDRMIIAASGEGWYDASDASRVGPEGLTNGELPELRVLGSANTASLIGWLDTDDDDKDRFAVGSSTSYACPVDGTLYLGINDKEIMDNRGQFEVVVQHVPAQE</sequence>